<organism evidence="2 3">
    <name type="scientific">Bellilinea caldifistulae</name>
    <dbReference type="NCBI Taxonomy" id="360411"/>
    <lineage>
        <taxon>Bacteria</taxon>
        <taxon>Bacillati</taxon>
        <taxon>Chloroflexota</taxon>
        <taxon>Anaerolineae</taxon>
        <taxon>Anaerolineales</taxon>
        <taxon>Anaerolineaceae</taxon>
        <taxon>Bellilinea</taxon>
    </lineage>
</organism>
<keyword evidence="1" id="KW-1133">Transmembrane helix</keyword>
<reference evidence="2 3" key="1">
    <citation type="submission" date="2015-07" db="EMBL/GenBank/DDBJ databases">
        <title>Draft genome of Bellilinea caldifistulae DSM 17877.</title>
        <authorList>
            <person name="Hemp J."/>
            <person name="Ward L.M."/>
            <person name="Pace L.A."/>
            <person name="Fischer W.W."/>
        </authorList>
    </citation>
    <scope>NUCLEOTIDE SEQUENCE [LARGE SCALE GENOMIC DNA]</scope>
    <source>
        <strain evidence="2 3">GOMI-1</strain>
    </source>
</reference>
<dbReference type="RefSeq" id="WP_061914501.1">
    <property type="nucleotide sequence ID" value="NZ_DF967971.1"/>
</dbReference>
<accession>A0A0P6XLH2</accession>
<gene>
    <name evidence="2" type="ORF">AC812_03825</name>
</gene>
<dbReference type="Proteomes" id="UP000050514">
    <property type="component" value="Unassembled WGS sequence"/>
</dbReference>
<feature type="transmembrane region" description="Helical" evidence="1">
    <location>
        <begin position="84"/>
        <end position="104"/>
    </location>
</feature>
<keyword evidence="3" id="KW-1185">Reference proteome</keyword>
<evidence type="ECO:0000256" key="1">
    <source>
        <dbReference type="SAM" id="Phobius"/>
    </source>
</evidence>
<evidence type="ECO:0000313" key="3">
    <source>
        <dbReference type="Proteomes" id="UP000050514"/>
    </source>
</evidence>
<feature type="transmembrane region" description="Helical" evidence="1">
    <location>
        <begin position="195"/>
        <end position="216"/>
    </location>
</feature>
<dbReference type="STRING" id="360411.AC812_03825"/>
<feature type="transmembrane region" description="Helical" evidence="1">
    <location>
        <begin position="249"/>
        <end position="269"/>
    </location>
</feature>
<protein>
    <submittedName>
        <fullName evidence="2">Uncharacterized protein</fullName>
    </submittedName>
</protein>
<dbReference type="AlphaFoldDB" id="A0A0P6XLH2"/>
<feature type="transmembrane region" description="Helical" evidence="1">
    <location>
        <begin position="12"/>
        <end position="32"/>
    </location>
</feature>
<feature type="transmembrane region" description="Helical" evidence="1">
    <location>
        <begin position="222"/>
        <end position="242"/>
    </location>
</feature>
<name>A0A0P6XLH2_9CHLR</name>
<dbReference type="OrthoDB" id="163573at2"/>
<sequence>MQSHRHLPDADRLSVVAAVILLGYALTPFVSLPERLVSLQLPGFFFEMRLNFSTLVAILVSLIAAAGTDWLIQTHPHLEGKVRLPHWLLPALTAWAIGVPLTTLQVGVEWWVVFTLGGVLFLMVVLAEYIVVDTQDIRHAPASIGLTAVSFALYLVLAVSVHAAGLRLYTLILTLAPTLFLISLRSLYLRSGGRWYPAWAAGITLVVSQLAVGLHYLPLTPLRFGLLLLAAAYGLTSLAAGLEEGRGLRFVWVEPLVMAVLLVGVSLLVRV</sequence>
<feature type="transmembrane region" description="Helical" evidence="1">
    <location>
        <begin position="52"/>
        <end position="72"/>
    </location>
</feature>
<dbReference type="Pfam" id="PF18900">
    <property type="entry name" value="DUF5656"/>
    <property type="match status" value="1"/>
</dbReference>
<feature type="transmembrane region" description="Helical" evidence="1">
    <location>
        <begin position="144"/>
        <end position="162"/>
    </location>
</feature>
<dbReference type="EMBL" id="LGHJ01000010">
    <property type="protein sequence ID" value="KPL77117.1"/>
    <property type="molecule type" value="Genomic_DNA"/>
</dbReference>
<keyword evidence="1" id="KW-0472">Membrane</keyword>
<feature type="transmembrane region" description="Helical" evidence="1">
    <location>
        <begin position="168"/>
        <end position="188"/>
    </location>
</feature>
<keyword evidence="1" id="KW-0812">Transmembrane</keyword>
<dbReference type="InterPro" id="IPR043715">
    <property type="entry name" value="DUF5656"/>
</dbReference>
<evidence type="ECO:0000313" key="2">
    <source>
        <dbReference type="EMBL" id="KPL77117.1"/>
    </source>
</evidence>
<feature type="transmembrane region" description="Helical" evidence="1">
    <location>
        <begin position="110"/>
        <end position="132"/>
    </location>
</feature>
<proteinExistence type="predicted"/>
<comment type="caution">
    <text evidence="2">The sequence shown here is derived from an EMBL/GenBank/DDBJ whole genome shotgun (WGS) entry which is preliminary data.</text>
</comment>